<dbReference type="SUPFAM" id="SSF47616">
    <property type="entry name" value="GST C-terminal domain-like"/>
    <property type="match status" value="1"/>
</dbReference>
<dbReference type="CDD" id="cd03057">
    <property type="entry name" value="GST_N_Beta"/>
    <property type="match status" value="1"/>
</dbReference>
<evidence type="ECO:0000313" key="2">
    <source>
        <dbReference type="EMBL" id="GGP28187.1"/>
    </source>
</evidence>
<dbReference type="Proteomes" id="UP000621859">
    <property type="component" value="Unassembled WGS sequence"/>
</dbReference>
<keyword evidence="3" id="KW-1185">Reference proteome</keyword>
<accession>A0ABQ2PRW0</accession>
<dbReference type="Gene3D" id="3.40.30.10">
    <property type="entry name" value="Glutaredoxin"/>
    <property type="match status" value="1"/>
</dbReference>
<organism evidence="2 3">
    <name type="scientific">Silvimonas amylolytica</name>
    <dbReference type="NCBI Taxonomy" id="449663"/>
    <lineage>
        <taxon>Bacteria</taxon>
        <taxon>Pseudomonadati</taxon>
        <taxon>Pseudomonadota</taxon>
        <taxon>Betaproteobacteria</taxon>
        <taxon>Neisseriales</taxon>
        <taxon>Chitinibacteraceae</taxon>
        <taxon>Silvimonas</taxon>
    </lineage>
</organism>
<dbReference type="Gene3D" id="1.20.1050.10">
    <property type="match status" value="1"/>
</dbReference>
<dbReference type="SUPFAM" id="SSF52833">
    <property type="entry name" value="Thioredoxin-like"/>
    <property type="match status" value="1"/>
</dbReference>
<comment type="caution">
    <text evidence="2">The sequence shown here is derived from an EMBL/GenBank/DDBJ whole genome shotgun (WGS) entry which is preliminary data.</text>
</comment>
<dbReference type="EMBL" id="BMLY01000010">
    <property type="protein sequence ID" value="GGP28187.1"/>
    <property type="molecule type" value="Genomic_DNA"/>
</dbReference>
<dbReference type="PROSITE" id="PS50404">
    <property type="entry name" value="GST_NTER"/>
    <property type="match status" value="1"/>
</dbReference>
<evidence type="ECO:0000259" key="1">
    <source>
        <dbReference type="PROSITE" id="PS50404"/>
    </source>
</evidence>
<proteinExistence type="predicted"/>
<dbReference type="InterPro" id="IPR004045">
    <property type="entry name" value="Glutathione_S-Trfase_N"/>
</dbReference>
<name>A0ABQ2PRW0_9NEIS</name>
<dbReference type="InterPro" id="IPR036282">
    <property type="entry name" value="Glutathione-S-Trfase_C_sf"/>
</dbReference>
<dbReference type="PANTHER" id="PTHR44051">
    <property type="entry name" value="GLUTATHIONE S-TRANSFERASE-RELATED"/>
    <property type="match status" value="1"/>
</dbReference>
<dbReference type="PANTHER" id="PTHR44051:SF8">
    <property type="entry name" value="GLUTATHIONE S-TRANSFERASE GSTA"/>
    <property type="match status" value="1"/>
</dbReference>
<feature type="domain" description="GST N-terminal" evidence="1">
    <location>
        <begin position="1"/>
        <end position="83"/>
    </location>
</feature>
<dbReference type="InterPro" id="IPR036249">
    <property type="entry name" value="Thioredoxin-like_sf"/>
</dbReference>
<protein>
    <submittedName>
        <fullName evidence="2">Glutathione S-transferase</fullName>
    </submittedName>
</protein>
<sequence>MAMYTLYGTKTSGAAAVEAALALLDVPYKVVDAAAWEPGAGLDELKRINPLAQIPTLVLPDGSVMTESAAILIHLGLAYPHSGLLPTDLSDQAQAIRGLVYIAANCYAAIGVIDYPERWVAQADEDTLAAIKLGSRQRLHLLWDTFADTWPAAPFLNGPTPGALDFLAVVVSKWSGTRAHLQESRPAFSDLLARIEIHPCFAEVQARYWP</sequence>
<reference evidence="3" key="1">
    <citation type="journal article" date="2019" name="Int. J. Syst. Evol. Microbiol.">
        <title>The Global Catalogue of Microorganisms (GCM) 10K type strain sequencing project: providing services to taxonomists for standard genome sequencing and annotation.</title>
        <authorList>
            <consortium name="The Broad Institute Genomics Platform"/>
            <consortium name="The Broad Institute Genome Sequencing Center for Infectious Disease"/>
            <person name="Wu L."/>
            <person name="Ma J."/>
        </authorList>
    </citation>
    <scope>NUCLEOTIDE SEQUENCE [LARGE SCALE GENOMIC DNA]</scope>
    <source>
        <strain evidence="3">CGMCC 1.8860</strain>
    </source>
</reference>
<dbReference type="Pfam" id="PF13409">
    <property type="entry name" value="GST_N_2"/>
    <property type="match status" value="1"/>
</dbReference>
<evidence type="ECO:0000313" key="3">
    <source>
        <dbReference type="Proteomes" id="UP000621859"/>
    </source>
</evidence>
<gene>
    <name evidence="2" type="ORF">GCM10010971_40060</name>
</gene>